<reference evidence="2" key="1">
    <citation type="submission" date="2019-04" db="EMBL/GenBank/DDBJ databases">
        <title>Genome assembly of Zosterops borbonicus 15179.</title>
        <authorList>
            <person name="Leroy T."/>
            <person name="Anselmetti Y."/>
            <person name="Tilak M.-K."/>
            <person name="Nabholz B."/>
        </authorList>
    </citation>
    <scope>NUCLEOTIDE SEQUENCE</scope>
    <source>
        <strain evidence="2">HGM_15179</strain>
        <tissue evidence="2">Muscle</tissue>
    </source>
</reference>
<gene>
    <name evidence="2" type="ORF">HGM15179_001335</name>
</gene>
<evidence type="ECO:0000313" key="2">
    <source>
        <dbReference type="EMBL" id="TRZ25749.1"/>
    </source>
</evidence>
<dbReference type="PANTHER" id="PTHR33332">
    <property type="entry name" value="REVERSE TRANSCRIPTASE DOMAIN-CONTAINING PROTEIN"/>
    <property type="match status" value="1"/>
</dbReference>
<feature type="region of interest" description="Disordered" evidence="1">
    <location>
        <begin position="127"/>
        <end position="155"/>
    </location>
</feature>
<dbReference type="EMBL" id="SWJQ01000021">
    <property type="protein sequence ID" value="TRZ25749.1"/>
    <property type="molecule type" value="Genomic_DNA"/>
</dbReference>
<evidence type="ECO:0000256" key="1">
    <source>
        <dbReference type="SAM" id="MobiDB-lite"/>
    </source>
</evidence>
<sequence length="155" mass="17801">MYSSLCKELPEWPGPESGGEWSYIQLTAGYKWYPPELSVESSPLFHIFINDLDEEMECTLSNFAADTKLVRSVDLLEGMKPPQRDLDRLDCWVEANCERFNKSKCQVLHFSQNNRRQCHRADRVPGKLPRRKRPGGAGRQWLNMGQCVPSGQKGQ</sequence>
<name>A0A8K1GY13_9PASS</name>
<organism evidence="2 3">
    <name type="scientific">Zosterops borbonicus</name>
    <dbReference type="NCBI Taxonomy" id="364589"/>
    <lineage>
        <taxon>Eukaryota</taxon>
        <taxon>Metazoa</taxon>
        <taxon>Chordata</taxon>
        <taxon>Craniata</taxon>
        <taxon>Vertebrata</taxon>
        <taxon>Euteleostomi</taxon>
        <taxon>Archelosauria</taxon>
        <taxon>Archosauria</taxon>
        <taxon>Dinosauria</taxon>
        <taxon>Saurischia</taxon>
        <taxon>Theropoda</taxon>
        <taxon>Coelurosauria</taxon>
        <taxon>Aves</taxon>
        <taxon>Neognathae</taxon>
        <taxon>Neoaves</taxon>
        <taxon>Telluraves</taxon>
        <taxon>Australaves</taxon>
        <taxon>Passeriformes</taxon>
        <taxon>Sylvioidea</taxon>
        <taxon>Zosteropidae</taxon>
        <taxon>Zosterops</taxon>
    </lineage>
</organism>
<keyword evidence="3" id="KW-1185">Reference proteome</keyword>
<evidence type="ECO:0000313" key="3">
    <source>
        <dbReference type="Proteomes" id="UP000796761"/>
    </source>
</evidence>
<dbReference type="Proteomes" id="UP000796761">
    <property type="component" value="Unassembled WGS sequence"/>
</dbReference>
<dbReference type="AlphaFoldDB" id="A0A8K1GY13"/>
<comment type="caution">
    <text evidence="2">The sequence shown here is derived from an EMBL/GenBank/DDBJ whole genome shotgun (WGS) entry which is preliminary data.</text>
</comment>
<evidence type="ECO:0008006" key="4">
    <source>
        <dbReference type="Google" id="ProtNLM"/>
    </source>
</evidence>
<proteinExistence type="predicted"/>
<accession>A0A8K1GY13</accession>
<protein>
    <recommendedName>
        <fullName evidence="4">Rna-directed dna polymerase from mobile element jockey-like</fullName>
    </recommendedName>
</protein>
<dbReference type="OrthoDB" id="416454at2759"/>